<organism evidence="1 2">
    <name type="scientific">Coemansia spiralis</name>
    <dbReference type="NCBI Taxonomy" id="417178"/>
    <lineage>
        <taxon>Eukaryota</taxon>
        <taxon>Fungi</taxon>
        <taxon>Fungi incertae sedis</taxon>
        <taxon>Zoopagomycota</taxon>
        <taxon>Kickxellomycotina</taxon>
        <taxon>Kickxellomycetes</taxon>
        <taxon>Kickxellales</taxon>
        <taxon>Kickxellaceae</taxon>
        <taxon>Coemansia</taxon>
    </lineage>
</organism>
<evidence type="ECO:0000313" key="1">
    <source>
        <dbReference type="EMBL" id="KAJ2667736.1"/>
    </source>
</evidence>
<dbReference type="Proteomes" id="UP001151518">
    <property type="component" value="Unassembled WGS sequence"/>
</dbReference>
<dbReference type="AlphaFoldDB" id="A0A9W8G2K5"/>
<accession>A0A9W8G2K5</accession>
<evidence type="ECO:0000313" key="2">
    <source>
        <dbReference type="Proteomes" id="UP001151518"/>
    </source>
</evidence>
<protein>
    <submittedName>
        <fullName evidence="1">Uncharacterized protein</fullName>
    </submittedName>
</protein>
<sequence>MSNTAASEQRTWDGIQENDSVAWTAVTNYKHASMPIHITAPTTIDDSILAMVQQLTLKEKVGQMTQIQVGQLVDCNGYINKTAVKYWIDEWK</sequence>
<name>A0A9W8G2K5_9FUNG</name>
<feature type="non-terminal residue" evidence="1">
    <location>
        <position position="92"/>
    </location>
</feature>
<proteinExistence type="predicted"/>
<dbReference type="OrthoDB" id="416222at2759"/>
<reference evidence="1" key="1">
    <citation type="submission" date="2022-07" db="EMBL/GenBank/DDBJ databases">
        <title>Phylogenomic reconstructions and comparative analyses of Kickxellomycotina fungi.</title>
        <authorList>
            <person name="Reynolds N.K."/>
            <person name="Stajich J.E."/>
            <person name="Barry K."/>
            <person name="Grigoriev I.V."/>
            <person name="Crous P."/>
            <person name="Smith M.E."/>
        </authorList>
    </citation>
    <scope>NUCLEOTIDE SEQUENCE</scope>
    <source>
        <strain evidence="1">NRRL 3115</strain>
    </source>
</reference>
<comment type="caution">
    <text evidence="1">The sequence shown here is derived from an EMBL/GenBank/DDBJ whole genome shotgun (WGS) entry which is preliminary data.</text>
</comment>
<dbReference type="EMBL" id="JANBTW010000282">
    <property type="protein sequence ID" value="KAJ2667736.1"/>
    <property type="molecule type" value="Genomic_DNA"/>
</dbReference>
<gene>
    <name evidence="1" type="ORF">GGI25_006526</name>
</gene>